<dbReference type="GO" id="GO:0003677">
    <property type="term" value="F:DNA binding"/>
    <property type="evidence" value="ECO:0007669"/>
    <property type="project" value="InterPro"/>
</dbReference>
<dbReference type="PROSITE" id="PS50943">
    <property type="entry name" value="HTH_CROC1"/>
    <property type="match status" value="1"/>
</dbReference>
<dbReference type="RefSeq" id="WP_167806062.1">
    <property type="nucleotide sequence ID" value="NZ_JAAVMB010000001.1"/>
</dbReference>
<accession>A0A7X6I1R9</accession>
<proteinExistence type="predicted"/>
<evidence type="ECO:0000259" key="1">
    <source>
        <dbReference type="PROSITE" id="PS50943"/>
    </source>
</evidence>
<dbReference type="Gene3D" id="1.10.260.40">
    <property type="entry name" value="lambda repressor-like DNA-binding domains"/>
    <property type="match status" value="1"/>
</dbReference>
<organism evidence="2 3">
    <name type="scientific">Vagococcus fluvialis</name>
    <dbReference type="NCBI Taxonomy" id="2738"/>
    <lineage>
        <taxon>Bacteria</taxon>
        <taxon>Bacillati</taxon>
        <taxon>Bacillota</taxon>
        <taxon>Bacilli</taxon>
        <taxon>Lactobacillales</taxon>
        <taxon>Enterococcaceae</taxon>
        <taxon>Vagococcus</taxon>
    </lineage>
</organism>
<sequence>MFEISEAISWQVRKRRAYKRLQVSEAANDIGISRQTLRKIESGELKKTTKTVYIKITNWLFEENEVK</sequence>
<dbReference type="InterPro" id="IPR010982">
    <property type="entry name" value="Lambda_DNA-bd_dom_sf"/>
</dbReference>
<dbReference type="InterPro" id="IPR001387">
    <property type="entry name" value="Cro/C1-type_HTH"/>
</dbReference>
<dbReference type="EMBL" id="JAAVMB010000001">
    <property type="protein sequence ID" value="NKC66713.1"/>
    <property type="molecule type" value="Genomic_DNA"/>
</dbReference>
<gene>
    <name evidence="2" type="ORF">HED35_01295</name>
</gene>
<dbReference type="AlphaFoldDB" id="A0A7X6I1R9"/>
<dbReference type="Proteomes" id="UP000521358">
    <property type="component" value="Unassembled WGS sequence"/>
</dbReference>
<feature type="domain" description="HTH cro/C1-type" evidence="1">
    <location>
        <begin position="12"/>
        <end position="44"/>
    </location>
</feature>
<evidence type="ECO:0000313" key="3">
    <source>
        <dbReference type="Proteomes" id="UP000521358"/>
    </source>
</evidence>
<name>A0A7X6I1R9_9ENTE</name>
<evidence type="ECO:0000313" key="2">
    <source>
        <dbReference type="EMBL" id="NKC66713.1"/>
    </source>
</evidence>
<dbReference type="SUPFAM" id="SSF47413">
    <property type="entry name" value="lambda repressor-like DNA-binding domains"/>
    <property type="match status" value="1"/>
</dbReference>
<reference evidence="2 3" key="1">
    <citation type="submission" date="2020-03" db="EMBL/GenBank/DDBJ databases">
        <title>Bacterial samples isolated from urine from healthy bovine heifers (Gyr breed).</title>
        <authorList>
            <person name="Giannattasio-Ferraz S."/>
            <person name="Maskeri L."/>
            <person name="Penido A."/>
            <person name="Barbosa-Stancioli E.F."/>
            <person name="Putonti C."/>
        </authorList>
    </citation>
    <scope>NUCLEOTIDE SEQUENCE [LARGE SCALE GENOMIC DNA]</scope>
    <source>
        <strain evidence="2 3">UFMG-H7</strain>
    </source>
</reference>
<protein>
    <submittedName>
        <fullName evidence="2">Helix-turn-helix domain-containing protein</fullName>
    </submittedName>
</protein>
<dbReference type="Pfam" id="PF13413">
    <property type="entry name" value="HTH_25"/>
    <property type="match status" value="1"/>
</dbReference>
<comment type="caution">
    <text evidence="2">The sequence shown here is derived from an EMBL/GenBank/DDBJ whole genome shotgun (WGS) entry which is preliminary data.</text>
</comment>